<keyword evidence="4" id="KW-0949">S-adenosyl-L-methionine</keyword>
<proteinExistence type="predicted"/>
<dbReference type="Proteomes" id="UP001227230">
    <property type="component" value="Chromosome 4"/>
</dbReference>
<accession>A0ABY9BTK4</accession>
<evidence type="ECO:0000259" key="8">
    <source>
        <dbReference type="Pfam" id="PF03291"/>
    </source>
</evidence>
<evidence type="ECO:0000256" key="6">
    <source>
        <dbReference type="ARBA" id="ARBA00023042"/>
    </source>
</evidence>
<evidence type="ECO:0000256" key="7">
    <source>
        <dbReference type="ARBA" id="ARBA00044712"/>
    </source>
</evidence>
<dbReference type="EC" id="2.1.1.56" evidence="1"/>
<dbReference type="EMBL" id="CP126651">
    <property type="protein sequence ID" value="WJZ86131.1"/>
    <property type="molecule type" value="Genomic_DNA"/>
</dbReference>
<dbReference type="PANTHER" id="PTHR12189">
    <property type="entry name" value="MRNA GUANINE-7- METHYLTRANSFERASE"/>
    <property type="match status" value="1"/>
</dbReference>
<keyword evidence="6" id="KW-0506">mRNA capping</keyword>
<keyword evidence="6" id="KW-0507">mRNA processing</keyword>
<evidence type="ECO:0000256" key="1">
    <source>
        <dbReference type="ARBA" id="ARBA00011926"/>
    </source>
</evidence>
<evidence type="ECO:0000313" key="10">
    <source>
        <dbReference type="Proteomes" id="UP001227230"/>
    </source>
</evidence>
<evidence type="ECO:0000256" key="3">
    <source>
        <dbReference type="ARBA" id="ARBA00022679"/>
    </source>
</evidence>
<evidence type="ECO:0000256" key="2">
    <source>
        <dbReference type="ARBA" id="ARBA00022603"/>
    </source>
</evidence>
<keyword evidence="2" id="KW-0489">Methyltransferase</keyword>
<evidence type="ECO:0000313" key="9">
    <source>
        <dbReference type="EMBL" id="WJZ86131.1"/>
    </source>
</evidence>
<dbReference type="InterPro" id="IPR039753">
    <property type="entry name" value="RG7MT1"/>
</dbReference>
<dbReference type="InterPro" id="IPR029063">
    <property type="entry name" value="SAM-dependent_MTases_sf"/>
</dbReference>
<protein>
    <recommendedName>
        <fullName evidence="1">mRNA (guanine-N(7))-methyltransferase</fullName>
        <ecNumber evidence="1">2.1.1.56</ecNumber>
    </recommendedName>
</protein>
<dbReference type="Gene3D" id="3.40.50.150">
    <property type="entry name" value="Vaccinia Virus protein VP39"/>
    <property type="match status" value="1"/>
</dbReference>
<evidence type="ECO:0000256" key="5">
    <source>
        <dbReference type="ARBA" id="ARBA00022884"/>
    </source>
</evidence>
<keyword evidence="5" id="KW-0694">RNA-binding</keyword>
<feature type="domain" description="MRNA cap 0 methyltransferase" evidence="8">
    <location>
        <begin position="82"/>
        <end position="172"/>
    </location>
</feature>
<keyword evidence="3" id="KW-0808">Transferase</keyword>
<sequence>MASGKLTDAPTHSWWPLQNQDVAFPSRISAAISSPLIHLVFVLTRMRTIRSRGPEVDGDCFYLGKWPTIIVLGPIKPWKNEKQDKAKIGYYVGTNIAEGLIEDCCTRYNGDIDHHQRRKKFTFPARLICGDYFEVRLDRVLEDDAPFDIFSCQLAMHYSWSTEAPARRALGQCIQHYFVQKASSLECCQMPMLSSKSLTKVHQLCSGVSSSIIKLA</sequence>
<organism evidence="9 10">
    <name type="scientific">Vitis vinifera</name>
    <name type="common">Grape</name>
    <dbReference type="NCBI Taxonomy" id="29760"/>
    <lineage>
        <taxon>Eukaryota</taxon>
        <taxon>Viridiplantae</taxon>
        <taxon>Streptophyta</taxon>
        <taxon>Embryophyta</taxon>
        <taxon>Tracheophyta</taxon>
        <taxon>Spermatophyta</taxon>
        <taxon>Magnoliopsida</taxon>
        <taxon>eudicotyledons</taxon>
        <taxon>Gunneridae</taxon>
        <taxon>Pentapetalae</taxon>
        <taxon>rosids</taxon>
        <taxon>Vitales</taxon>
        <taxon>Vitaceae</taxon>
        <taxon>Viteae</taxon>
        <taxon>Vitis</taxon>
    </lineage>
</organism>
<reference evidence="9 10" key="1">
    <citation type="journal article" date="2023" name="Hortic Res">
        <title>The complete reference genome for grapevine (Vitis vinifera L.) genetics and breeding.</title>
        <authorList>
            <person name="Shi X."/>
            <person name="Cao S."/>
            <person name="Wang X."/>
            <person name="Huang S."/>
            <person name="Wang Y."/>
            <person name="Liu Z."/>
            <person name="Liu W."/>
            <person name="Leng X."/>
            <person name="Peng Y."/>
            <person name="Wang N."/>
            <person name="Wang Y."/>
            <person name="Ma Z."/>
            <person name="Xu X."/>
            <person name="Zhang F."/>
            <person name="Xue H."/>
            <person name="Zhong H."/>
            <person name="Wang Y."/>
            <person name="Zhang K."/>
            <person name="Velt A."/>
            <person name="Avia K."/>
            <person name="Holtgrawe D."/>
            <person name="Grimplet J."/>
            <person name="Matus J.T."/>
            <person name="Ware D."/>
            <person name="Wu X."/>
            <person name="Wang H."/>
            <person name="Liu C."/>
            <person name="Fang Y."/>
            <person name="Rustenholz C."/>
            <person name="Cheng Z."/>
            <person name="Xiao H."/>
            <person name="Zhou Y."/>
        </authorList>
    </citation>
    <scope>NUCLEOTIDE SEQUENCE [LARGE SCALE GENOMIC DNA]</scope>
    <source>
        <strain evidence="10">cv. Pinot noir / PN40024</strain>
        <tissue evidence="9">Leaf</tissue>
    </source>
</reference>
<evidence type="ECO:0000256" key="4">
    <source>
        <dbReference type="ARBA" id="ARBA00022691"/>
    </source>
</evidence>
<name>A0ABY9BTK4_VITVI</name>
<dbReference type="InterPro" id="IPR004971">
    <property type="entry name" value="mRNA_G-N7_MeTrfase_dom"/>
</dbReference>
<comment type="catalytic activity">
    <reaction evidence="7">
        <text>a 5'-end (5'-triphosphoguanosine)-ribonucleoside in mRNA + S-adenosyl-L-methionine = a 5'-end (N(7)-methyl 5'-triphosphoguanosine)-ribonucleoside in mRNA + S-adenosyl-L-homocysteine</text>
        <dbReference type="Rhea" id="RHEA:67008"/>
        <dbReference type="Rhea" id="RHEA-COMP:17166"/>
        <dbReference type="Rhea" id="RHEA-COMP:17167"/>
        <dbReference type="ChEBI" id="CHEBI:57856"/>
        <dbReference type="ChEBI" id="CHEBI:59789"/>
        <dbReference type="ChEBI" id="CHEBI:156461"/>
        <dbReference type="ChEBI" id="CHEBI:167617"/>
        <dbReference type="EC" id="2.1.1.56"/>
    </reaction>
</comment>
<dbReference type="PANTHER" id="PTHR12189:SF2">
    <property type="entry name" value="MRNA CAP GUANINE-N7 METHYLTRANSFERASE"/>
    <property type="match status" value="1"/>
</dbReference>
<dbReference type="Pfam" id="PF03291">
    <property type="entry name" value="mRNA_G-N7_MeTrfase"/>
    <property type="match status" value="1"/>
</dbReference>
<gene>
    <name evidence="9" type="ORF">VitviT2T_005620</name>
</gene>
<keyword evidence="10" id="KW-1185">Reference proteome</keyword>